<evidence type="ECO:0000256" key="4">
    <source>
        <dbReference type="ARBA" id="ARBA00023012"/>
    </source>
</evidence>
<dbReference type="SUPFAM" id="SSF47384">
    <property type="entry name" value="Homodimeric domain of signal transducing histidine kinase"/>
    <property type="match status" value="1"/>
</dbReference>
<dbReference type="FunFam" id="3.30.565.10:FF:000010">
    <property type="entry name" value="Sensor histidine kinase RcsC"/>
    <property type="match status" value="1"/>
</dbReference>
<dbReference type="PRINTS" id="PR00344">
    <property type="entry name" value="BCTRLSENSOR"/>
</dbReference>
<dbReference type="InterPro" id="IPR036097">
    <property type="entry name" value="HisK_dim/P_sf"/>
</dbReference>
<dbReference type="CDD" id="cd00082">
    <property type="entry name" value="HisKA"/>
    <property type="match status" value="1"/>
</dbReference>
<keyword evidence="3 5" id="KW-0597">Phosphoprotein</keyword>
<dbReference type="EMBL" id="VRTY01000088">
    <property type="protein sequence ID" value="TXK33796.1"/>
    <property type="molecule type" value="Genomic_DNA"/>
</dbReference>
<dbReference type="PROSITE" id="PS50110">
    <property type="entry name" value="RESPONSE_REGULATORY"/>
    <property type="match status" value="1"/>
</dbReference>
<dbReference type="OrthoDB" id="9797097at2"/>
<dbReference type="SUPFAM" id="SSF55874">
    <property type="entry name" value="ATPase domain of HSP90 chaperone/DNA topoisomerase II/histidine kinase"/>
    <property type="match status" value="1"/>
</dbReference>
<evidence type="ECO:0000256" key="5">
    <source>
        <dbReference type="PROSITE-ProRule" id="PRU00169"/>
    </source>
</evidence>
<dbReference type="InterPro" id="IPR003661">
    <property type="entry name" value="HisK_dim/P_dom"/>
</dbReference>
<dbReference type="InterPro" id="IPR001789">
    <property type="entry name" value="Sig_transdc_resp-reg_receiver"/>
</dbReference>
<accession>A0A5C8J9R5</accession>
<gene>
    <name evidence="8" type="ORF">FVR03_18665</name>
</gene>
<evidence type="ECO:0000313" key="9">
    <source>
        <dbReference type="Proteomes" id="UP000321926"/>
    </source>
</evidence>
<dbReference type="CDD" id="cd16922">
    <property type="entry name" value="HATPase_EvgS-ArcB-TorS-like"/>
    <property type="match status" value="1"/>
</dbReference>
<evidence type="ECO:0000256" key="3">
    <source>
        <dbReference type="ARBA" id="ARBA00022553"/>
    </source>
</evidence>
<evidence type="ECO:0000259" key="7">
    <source>
        <dbReference type="PROSITE" id="PS50110"/>
    </source>
</evidence>
<dbReference type="Proteomes" id="UP000321926">
    <property type="component" value="Unassembled WGS sequence"/>
</dbReference>
<dbReference type="SUPFAM" id="SSF55785">
    <property type="entry name" value="PYP-like sensor domain (PAS domain)"/>
    <property type="match status" value="1"/>
</dbReference>
<dbReference type="Pfam" id="PF00512">
    <property type="entry name" value="HisKA"/>
    <property type="match status" value="1"/>
</dbReference>
<dbReference type="SUPFAM" id="SSF52172">
    <property type="entry name" value="CheY-like"/>
    <property type="match status" value="1"/>
</dbReference>
<proteinExistence type="predicted"/>
<organism evidence="8 9">
    <name type="scientific">Pontibacter qinzhouensis</name>
    <dbReference type="NCBI Taxonomy" id="2603253"/>
    <lineage>
        <taxon>Bacteria</taxon>
        <taxon>Pseudomonadati</taxon>
        <taxon>Bacteroidota</taxon>
        <taxon>Cytophagia</taxon>
        <taxon>Cytophagales</taxon>
        <taxon>Hymenobacteraceae</taxon>
        <taxon>Pontibacter</taxon>
    </lineage>
</organism>
<dbReference type="PANTHER" id="PTHR45339">
    <property type="entry name" value="HYBRID SIGNAL TRANSDUCTION HISTIDINE KINASE J"/>
    <property type="match status" value="1"/>
</dbReference>
<dbReference type="Gene3D" id="3.30.450.20">
    <property type="entry name" value="PAS domain"/>
    <property type="match status" value="1"/>
</dbReference>
<dbReference type="InterPro" id="IPR011006">
    <property type="entry name" value="CheY-like_superfamily"/>
</dbReference>
<dbReference type="InterPro" id="IPR036890">
    <property type="entry name" value="HATPase_C_sf"/>
</dbReference>
<dbReference type="InterPro" id="IPR004358">
    <property type="entry name" value="Sig_transdc_His_kin-like_C"/>
</dbReference>
<feature type="domain" description="Response regulatory" evidence="7">
    <location>
        <begin position="554"/>
        <end position="668"/>
    </location>
</feature>
<dbReference type="SMART" id="SM00388">
    <property type="entry name" value="HisKA"/>
    <property type="match status" value="1"/>
</dbReference>
<sequence length="675" mass="75254">MKSESSTAINFESRRKPQSLDFFEPKFKTYFISIMKFIASAFRSPVQVGSFIRRPWFKQESERTNSTPTQGALDLTQCFMDVSKLNMPQTKGAGTKAGAGKQGFMSYLGGSVLQKIDTFAFVNHNAKEQAGRHLANDRKRRKQAAPVTAHKGHIAAHQEALHTSVLLQETEQLAQIGSWEYIPAAKNFVCSNYIYQLLNIPQGKKLSNFFSLLPYISADCRATIQESWNKLLLEGGNEMNHEVQLAGSQGSVWIRLKARSIKVGSKLIRIAGIMQDITESKKYEKQLLAAKEKAEQANKVKSEFVSVLSHEIRTPLNAIMGLTHLLLQEESIVDNNKSNLESIHFSSQNMLGLINNTLDFSRIEAGKLELEKINFNLKDLLRDIHRSLLPKALEKNLTFDLTFDLNTPAEVAGDPTKLTQILNNLVCNAIKFTNKGKVNLAVDVVYQSNQDWVLEFKVNDTGMGIPEDRQQLIFESYTQASTAINRQYGGTGLGLSITKKLVDLHKGSIKLTSTPGKGAEFSVYLKFTKPQTSFAAPKGKTAAETQHAGLKGTKILVIDDNPFNQMVATQLLTSWQAEVETANDGVEAVNKIKATSYDLVLMDLYMPLMDGFEAISEIRGRGYQMPIVALTANSSEEEQNRVMALGGNDYLTKPFIPQVLYNKLVKQINDLRVLQ</sequence>
<evidence type="ECO:0000256" key="1">
    <source>
        <dbReference type="ARBA" id="ARBA00000085"/>
    </source>
</evidence>
<dbReference type="SMART" id="SM00387">
    <property type="entry name" value="HATPase_c"/>
    <property type="match status" value="1"/>
</dbReference>
<dbReference type="Gene3D" id="3.30.565.10">
    <property type="entry name" value="Histidine kinase-like ATPase, C-terminal domain"/>
    <property type="match status" value="1"/>
</dbReference>
<feature type="modified residue" description="4-aspartylphosphate" evidence="5">
    <location>
        <position position="603"/>
    </location>
</feature>
<dbReference type="EC" id="2.7.13.3" evidence="2"/>
<dbReference type="Pfam" id="PF00072">
    <property type="entry name" value="Response_reg"/>
    <property type="match status" value="1"/>
</dbReference>
<dbReference type="InterPro" id="IPR005467">
    <property type="entry name" value="His_kinase_dom"/>
</dbReference>
<protein>
    <recommendedName>
        <fullName evidence="2">histidine kinase</fullName>
        <ecNumber evidence="2">2.7.13.3</ecNumber>
    </recommendedName>
</protein>
<dbReference type="CDD" id="cd17546">
    <property type="entry name" value="REC_hyHK_CKI1_RcsC-like"/>
    <property type="match status" value="1"/>
</dbReference>
<evidence type="ECO:0000259" key="6">
    <source>
        <dbReference type="PROSITE" id="PS50109"/>
    </source>
</evidence>
<dbReference type="InterPro" id="IPR003594">
    <property type="entry name" value="HATPase_dom"/>
</dbReference>
<dbReference type="Gene3D" id="3.40.50.2300">
    <property type="match status" value="1"/>
</dbReference>
<dbReference type="AlphaFoldDB" id="A0A5C8J9R5"/>
<dbReference type="PANTHER" id="PTHR45339:SF1">
    <property type="entry name" value="HYBRID SIGNAL TRANSDUCTION HISTIDINE KINASE J"/>
    <property type="match status" value="1"/>
</dbReference>
<dbReference type="InterPro" id="IPR035965">
    <property type="entry name" value="PAS-like_dom_sf"/>
</dbReference>
<dbReference type="SMART" id="SM00448">
    <property type="entry name" value="REC"/>
    <property type="match status" value="1"/>
</dbReference>
<feature type="domain" description="Histidine kinase" evidence="6">
    <location>
        <begin position="307"/>
        <end position="529"/>
    </location>
</feature>
<dbReference type="PROSITE" id="PS50109">
    <property type="entry name" value="HIS_KIN"/>
    <property type="match status" value="1"/>
</dbReference>
<dbReference type="Gene3D" id="1.10.287.130">
    <property type="match status" value="1"/>
</dbReference>
<keyword evidence="4" id="KW-0902">Two-component regulatory system</keyword>
<comment type="catalytic activity">
    <reaction evidence="1">
        <text>ATP + protein L-histidine = ADP + protein N-phospho-L-histidine.</text>
        <dbReference type="EC" id="2.7.13.3"/>
    </reaction>
</comment>
<keyword evidence="9" id="KW-1185">Reference proteome</keyword>
<comment type="caution">
    <text evidence="8">The sequence shown here is derived from an EMBL/GenBank/DDBJ whole genome shotgun (WGS) entry which is preliminary data.</text>
</comment>
<reference evidence="8 9" key="1">
    <citation type="submission" date="2019-08" db="EMBL/GenBank/DDBJ databases">
        <authorList>
            <person name="Shi S."/>
        </authorList>
    </citation>
    <scope>NUCLEOTIDE SEQUENCE [LARGE SCALE GENOMIC DNA]</scope>
    <source>
        <strain evidence="8 9">GY10130</strain>
    </source>
</reference>
<dbReference type="GO" id="GO:0000155">
    <property type="term" value="F:phosphorelay sensor kinase activity"/>
    <property type="evidence" value="ECO:0007669"/>
    <property type="project" value="InterPro"/>
</dbReference>
<evidence type="ECO:0000256" key="2">
    <source>
        <dbReference type="ARBA" id="ARBA00012438"/>
    </source>
</evidence>
<dbReference type="Pfam" id="PF02518">
    <property type="entry name" value="HATPase_c"/>
    <property type="match status" value="1"/>
</dbReference>
<name>A0A5C8J9R5_9BACT</name>
<evidence type="ECO:0000313" key="8">
    <source>
        <dbReference type="EMBL" id="TXK33796.1"/>
    </source>
</evidence>